<dbReference type="FunFam" id="1.25.40.120:FF:000035">
    <property type="entry name" value="Geranylgeranyl transferase type-2 subunit alpha"/>
    <property type="match status" value="1"/>
</dbReference>
<proteinExistence type="inferred from homology"/>
<evidence type="ECO:0000256" key="1">
    <source>
        <dbReference type="ARBA" id="ARBA00006734"/>
    </source>
</evidence>
<comment type="function">
    <text evidence="9">Catalyzes the transfer of a geranyl-geranyl moiety from geranyl-geranyl pyrophosphate to cysteines occuring in specific C-terminal amino acid sequences.</text>
</comment>
<keyword evidence="4 9" id="KW-0637">Prenyltransferase</keyword>
<dbReference type="Proteomes" id="UP001383192">
    <property type="component" value="Unassembled WGS sequence"/>
</dbReference>
<dbReference type="Gene3D" id="1.25.40.120">
    <property type="entry name" value="Protein prenylyltransferase"/>
    <property type="match status" value="1"/>
</dbReference>
<keyword evidence="5 9" id="KW-0808">Transferase</keyword>
<keyword evidence="11" id="KW-1185">Reference proteome</keyword>
<dbReference type="GO" id="GO:0004663">
    <property type="term" value="F:Rab geranylgeranyltransferase activity"/>
    <property type="evidence" value="ECO:0007669"/>
    <property type="project" value="UniProtKB-UniRule"/>
</dbReference>
<dbReference type="SUPFAM" id="SSF48439">
    <property type="entry name" value="Protein prenylyltransferase"/>
    <property type="match status" value="1"/>
</dbReference>
<evidence type="ECO:0000256" key="7">
    <source>
        <dbReference type="ARBA" id="ARBA00031267"/>
    </source>
</evidence>
<dbReference type="PANTHER" id="PTHR11129:SF2">
    <property type="entry name" value="GERANYLGERANYL TRANSFERASE TYPE-2 SUBUNIT ALPHA"/>
    <property type="match status" value="1"/>
</dbReference>
<reference evidence="10 11" key="1">
    <citation type="submission" date="2024-01" db="EMBL/GenBank/DDBJ databases">
        <title>A draft genome for a cacao thread blight-causing isolate of Paramarasmius palmivorus.</title>
        <authorList>
            <person name="Baruah I.K."/>
            <person name="Bukari Y."/>
            <person name="Amoako-Attah I."/>
            <person name="Meinhardt L.W."/>
            <person name="Bailey B.A."/>
            <person name="Cohen S.P."/>
        </authorList>
    </citation>
    <scope>NUCLEOTIDE SEQUENCE [LARGE SCALE GENOMIC DNA]</scope>
    <source>
        <strain evidence="10 11">GH-12</strain>
    </source>
</reference>
<gene>
    <name evidence="10" type="primary">BET4</name>
    <name evidence="10" type="ORF">VNI00_005837</name>
</gene>
<name>A0AAW0DD07_9AGAR</name>
<comment type="catalytic activity">
    <reaction evidence="8 9">
        <text>geranylgeranyl diphosphate + L-cysteinyl-[protein] = S-geranylgeranyl-L-cysteinyl-[protein] + diphosphate</text>
        <dbReference type="Rhea" id="RHEA:21240"/>
        <dbReference type="Rhea" id="RHEA-COMP:10131"/>
        <dbReference type="Rhea" id="RHEA-COMP:11537"/>
        <dbReference type="ChEBI" id="CHEBI:29950"/>
        <dbReference type="ChEBI" id="CHEBI:33019"/>
        <dbReference type="ChEBI" id="CHEBI:57533"/>
        <dbReference type="ChEBI" id="CHEBI:86021"/>
        <dbReference type="EC" id="2.5.1.60"/>
    </reaction>
</comment>
<evidence type="ECO:0000256" key="4">
    <source>
        <dbReference type="ARBA" id="ARBA00022602"/>
    </source>
</evidence>
<dbReference type="Pfam" id="PF01239">
    <property type="entry name" value="PPTA"/>
    <property type="match status" value="5"/>
</dbReference>
<dbReference type="GO" id="GO:0005968">
    <property type="term" value="C:Rab-protein geranylgeranyltransferase complex"/>
    <property type="evidence" value="ECO:0007669"/>
    <property type="project" value="TreeGrafter"/>
</dbReference>
<dbReference type="EMBL" id="JAYKXP010000017">
    <property type="protein sequence ID" value="KAK7049236.1"/>
    <property type="molecule type" value="Genomic_DNA"/>
</dbReference>
<evidence type="ECO:0000256" key="3">
    <source>
        <dbReference type="ARBA" id="ARBA00014772"/>
    </source>
</evidence>
<evidence type="ECO:0000256" key="2">
    <source>
        <dbReference type="ARBA" id="ARBA00012656"/>
    </source>
</evidence>
<dbReference type="EC" id="2.5.1.60" evidence="2 9"/>
<evidence type="ECO:0000256" key="5">
    <source>
        <dbReference type="ARBA" id="ARBA00022679"/>
    </source>
</evidence>
<dbReference type="PANTHER" id="PTHR11129">
    <property type="entry name" value="PROTEIN FARNESYLTRANSFERASE ALPHA SUBUNIT/RAB GERANYLGERANYL TRANSFERASE ALPHA SUBUNIT"/>
    <property type="match status" value="1"/>
</dbReference>
<organism evidence="10 11">
    <name type="scientific">Paramarasmius palmivorus</name>
    <dbReference type="NCBI Taxonomy" id="297713"/>
    <lineage>
        <taxon>Eukaryota</taxon>
        <taxon>Fungi</taxon>
        <taxon>Dikarya</taxon>
        <taxon>Basidiomycota</taxon>
        <taxon>Agaricomycotina</taxon>
        <taxon>Agaricomycetes</taxon>
        <taxon>Agaricomycetidae</taxon>
        <taxon>Agaricales</taxon>
        <taxon>Marasmiineae</taxon>
        <taxon>Marasmiaceae</taxon>
        <taxon>Paramarasmius</taxon>
    </lineage>
</organism>
<evidence type="ECO:0000313" key="10">
    <source>
        <dbReference type="EMBL" id="KAK7049236.1"/>
    </source>
</evidence>
<protein>
    <recommendedName>
        <fullName evidence="3 9">Geranylgeranyl transferase type-2 subunit alpha</fullName>
        <ecNumber evidence="2 9">2.5.1.60</ecNumber>
    </recommendedName>
    <alternativeName>
        <fullName evidence="7 9">Geranylgeranyl transferase type II subunit alpha</fullName>
    </alternativeName>
</protein>
<dbReference type="PROSITE" id="PS51147">
    <property type="entry name" value="PFTA"/>
    <property type="match status" value="5"/>
</dbReference>
<evidence type="ECO:0000313" key="11">
    <source>
        <dbReference type="Proteomes" id="UP001383192"/>
    </source>
</evidence>
<comment type="similarity">
    <text evidence="1 9">Belongs to the protein prenyltransferase subunit alpha family.</text>
</comment>
<comment type="caution">
    <text evidence="10">The sequence shown here is derived from an EMBL/GenBank/DDBJ whole genome shotgun (WGS) entry which is preliminary data.</text>
</comment>
<dbReference type="GO" id="GO:0097354">
    <property type="term" value="P:prenylation"/>
    <property type="evidence" value="ECO:0007669"/>
    <property type="project" value="UniProtKB-UniRule"/>
</dbReference>
<evidence type="ECO:0000256" key="9">
    <source>
        <dbReference type="RuleBase" id="RU367120"/>
    </source>
</evidence>
<evidence type="ECO:0000256" key="6">
    <source>
        <dbReference type="ARBA" id="ARBA00022737"/>
    </source>
</evidence>
<accession>A0AAW0DD07</accession>
<sequence length="331" mass="38778">MHGVKRVRQSQEVSEARKKREQAKITEYLILAEDVLTRKKNKDYSKEALGLTTRLLEENVEFYTIWNYRRTILLDGIFPSSTPAEINEILLEDLSMTTAFLKMHPKIYWIWNHRRWCLQNLPDGPGESGDDLIGWRKASWNKELSVVEKMLEADARNFHAWGYRRYILASMPIPRPETSELAYTTKKIESSFSNFSAWHQRSKVLSSLWAKGTLDEEQSKETEYDLVKNAIFTDPGDQSAWIYHRWLVGTGKDKELLKREIAVIQELLNEQPDSKWCMDSLVHYKRLLLPAVPPEEKESLISDCVRLLAELRATDPGRRRRYDEIECELTQ</sequence>
<evidence type="ECO:0000256" key="8">
    <source>
        <dbReference type="ARBA" id="ARBA00047658"/>
    </source>
</evidence>
<dbReference type="InterPro" id="IPR002088">
    <property type="entry name" value="Prenyl_trans_a"/>
</dbReference>
<dbReference type="AlphaFoldDB" id="A0AAW0DD07"/>
<keyword evidence="6" id="KW-0677">Repeat</keyword>